<organism evidence="2 3">
    <name type="scientific">Brachionus calyciflorus</name>
    <dbReference type="NCBI Taxonomy" id="104777"/>
    <lineage>
        <taxon>Eukaryota</taxon>
        <taxon>Metazoa</taxon>
        <taxon>Spiralia</taxon>
        <taxon>Gnathifera</taxon>
        <taxon>Rotifera</taxon>
        <taxon>Eurotatoria</taxon>
        <taxon>Monogononta</taxon>
        <taxon>Pseudotrocha</taxon>
        <taxon>Ploima</taxon>
        <taxon>Brachionidae</taxon>
        <taxon>Brachionus</taxon>
    </lineage>
</organism>
<evidence type="ECO:0000259" key="1">
    <source>
        <dbReference type="PROSITE" id="PS50041"/>
    </source>
</evidence>
<dbReference type="CDD" id="cd00037">
    <property type="entry name" value="CLECT"/>
    <property type="match status" value="1"/>
</dbReference>
<evidence type="ECO:0000313" key="2">
    <source>
        <dbReference type="EMBL" id="CAF0964281.1"/>
    </source>
</evidence>
<protein>
    <recommendedName>
        <fullName evidence="1">C-type lectin domain-containing protein</fullName>
    </recommendedName>
</protein>
<gene>
    <name evidence="2" type="ORF">OXX778_LOCUS14586</name>
</gene>
<dbReference type="InterPro" id="IPR001304">
    <property type="entry name" value="C-type_lectin-like"/>
</dbReference>
<dbReference type="InterPro" id="IPR016187">
    <property type="entry name" value="CTDL_fold"/>
</dbReference>
<dbReference type="SMART" id="SM00034">
    <property type="entry name" value="CLECT"/>
    <property type="match status" value="1"/>
</dbReference>
<dbReference type="Proteomes" id="UP000663879">
    <property type="component" value="Unassembled WGS sequence"/>
</dbReference>
<dbReference type="Gene3D" id="3.10.100.10">
    <property type="entry name" value="Mannose-Binding Protein A, subunit A"/>
    <property type="match status" value="1"/>
</dbReference>
<sequence length="266" mass="31217">MKETLRFIICLGFYIKKIWSSYSDQFDSTFIVKNFTLTTYDSLIFQEILIDKFLCLQKCSIDPYCLYIQYEGNNCSLYSEDATNKLVFSNDKIIYQKSNYENQPKLVMENQNYWNVSCINSTYYWSSNTSSCKSCKTGFIKYSELPFNCYHNQTGWRNFTESKSYCQSKGGVLFRPKTENERSFLYRRFPSIFPFLRVSVDSTITSVGQEFKWPDGSNVVGFEFQPNNWLGSESFLNEDCLELLHNGYFNDIPCSFSYGLTICQQQ</sequence>
<dbReference type="SUPFAM" id="SSF56436">
    <property type="entry name" value="C-type lectin-like"/>
    <property type="match status" value="1"/>
</dbReference>
<dbReference type="AlphaFoldDB" id="A0A814DXD1"/>
<dbReference type="PROSITE" id="PS50041">
    <property type="entry name" value="C_TYPE_LECTIN_2"/>
    <property type="match status" value="1"/>
</dbReference>
<comment type="caution">
    <text evidence="2">The sequence shown here is derived from an EMBL/GenBank/DDBJ whole genome shotgun (WGS) entry which is preliminary data.</text>
</comment>
<keyword evidence="3" id="KW-1185">Reference proteome</keyword>
<evidence type="ECO:0000313" key="3">
    <source>
        <dbReference type="Proteomes" id="UP000663879"/>
    </source>
</evidence>
<name>A0A814DXD1_9BILA</name>
<reference evidence="2" key="1">
    <citation type="submission" date="2021-02" db="EMBL/GenBank/DDBJ databases">
        <authorList>
            <person name="Nowell W R."/>
        </authorList>
    </citation>
    <scope>NUCLEOTIDE SEQUENCE</scope>
    <source>
        <strain evidence="2">Ploen Becks lab</strain>
    </source>
</reference>
<dbReference type="InterPro" id="IPR016186">
    <property type="entry name" value="C-type_lectin-like/link_sf"/>
</dbReference>
<dbReference type="OrthoDB" id="8066719at2759"/>
<dbReference type="EMBL" id="CAJNOC010003029">
    <property type="protein sequence ID" value="CAF0964281.1"/>
    <property type="molecule type" value="Genomic_DNA"/>
</dbReference>
<dbReference type="Pfam" id="PF00059">
    <property type="entry name" value="Lectin_C"/>
    <property type="match status" value="1"/>
</dbReference>
<proteinExistence type="predicted"/>
<accession>A0A814DXD1</accession>
<feature type="domain" description="C-type lectin" evidence="1">
    <location>
        <begin position="145"/>
        <end position="255"/>
    </location>
</feature>